<dbReference type="InterPro" id="IPR009061">
    <property type="entry name" value="DNA-bd_dom_put_sf"/>
</dbReference>
<evidence type="ECO:0000313" key="6">
    <source>
        <dbReference type="EMBL" id="MFC6870229.1"/>
    </source>
</evidence>
<protein>
    <submittedName>
        <fullName evidence="6">Heavy metal-responsive transcriptional regulator</fullName>
    </submittedName>
</protein>
<dbReference type="PANTHER" id="PTHR30204:SF94">
    <property type="entry name" value="HEAVY METAL-DEPENDENT TRANSCRIPTIONAL REGULATOR HI_0293-RELATED"/>
    <property type="match status" value="1"/>
</dbReference>
<feature type="coiled-coil region" evidence="4">
    <location>
        <begin position="81"/>
        <end position="118"/>
    </location>
</feature>
<dbReference type="RefSeq" id="WP_345389525.1">
    <property type="nucleotide sequence ID" value="NZ_BAABLA010000002.1"/>
</dbReference>
<evidence type="ECO:0000256" key="3">
    <source>
        <dbReference type="ARBA" id="ARBA00023163"/>
    </source>
</evidence>
<reference evidence="7" key="1">
    <citation type="journal article" date="2019" name="Int. J. Syst. Evol. Microbiol.">
        <title>The Global Catalogue of Microorganisms (GCM) 10K type strain sequencing project: providing services to taxonomists for standard genome sequencing and annotation.</title>
        <authorList>
            <consortium name="The Broad Institute Genomics Platform"/>
            <consortium name="The Broad Institute Genome Sequencing Center for Infectious Disease"/>
            <person name="Wu L."/>
            <person name="Ma J."/>
        </authorList>
    </citation>
    <scope>NUCLEOTIDE SEQUENCE [LARGE SCALE GENOMIC DNA]</scope>
    <source>
        <strain evidence="7">KCTC 32255</strain>
    </source>
</reference>
<sequence>MRIGDLASKASVNPKTIRYYESIGLLPEPERTHAGYRAYTERDTDRLVFIKTAQRLGLRLDEIREILSLRDQGQRPCDYVRETLRHQVTEINQRITELRTLRDELVSLDALADDLINTDVAHGCPLIEHAHRCEQ</sequence>
<proteinExistence type="predicted"/>
<dbReference type="Gene3D" id="1.10.1660.10">
    <property type="match status" value="1"/>
</dbReference>
<organism evidence="6 7">
    <name type="scientific">Haloechinothrix salitolerans</name>
    <dbReference type="NCBI Taxonomy" id="926830"/>
    <lineage>
        <taxon>Bacteria</taxon>
        <taxon>Bacillati</taxon>
        <taxon>Actinomycetota</taxon>
        <taxon>Actinomycetes</taxon>
        <taxon>Pseudonocardiales</taxon>
        <taxon>Pseudonocardiaceae</taxon>
        <taxon>Haloechinothrix</taxon>
    </lineage>
</organism>
<evidence type="ECO:0000256" key="2">
    <source>
        <dbReference type="ARBA" id="ARBA00023125"/>
    </source>
</evidence>
<keyword evidence="4" id="KW-0175">Coiled coil</keyword>
<accession>A0ABW2C621</accession>
<dbReference type="SUPFAM" id="SSF46955">
    <property type="entry name" value="Putative DNA-binding domain"/>
    <property type="match status" value="1"/>
</dbReference>
<dbReference type="Proteomes" id="UP001596337">
    <property type="component" value="Unassembled WGS sequence"/>
</dbReference>
<feature type="domain" description="HTH merR-type" evidence="5">
    <location>
        <begin position="1"/>
        <end position="69"/>
    </location>
</feature>
<dbReference type="Pfam" id="PF09278">
    <property type="entry name" value="MerR-DNA-bind"/>
    <property type="match status" value="1"/>
</dbReference>
<name>A0ABW2C621_9PSEU</name>
<evidence type="ECO:0000256" key="1">
    <source>
        <dbReference type="ARBA" id="ARBA00023015"/>
    </source>
</evidence>
<evidence type="ECO:0000313" key="7">
    <source>
        <dbReference type="Proteomes" id="UP001596337"/>
    </source>
</evidence>
<evidence type="ECO:0000256" key="4">
    <source>
        <dbReference type="SAM" id="Coils"/>
    </source>
</evidence>
<dbReference type="Pfam" id="PF00376">
    <property type="entry name" value="MerR"/>
    <property type="match status" value="1"/>
</dbReference>
<dbReference type="CDD" id="cd04770">
    <property type="entry name" value="HTH_HMRTR"/>
    <property type="match status" value="1"/>
</dbReference>
<keyword evidence="1" id="KW-0805">Transcription regulation</keyword>
<keyword evidence="3" id="KW-0804">Transcription</keyword>
<dbReference type="PROSITE" id="PS50937">
    <property type="entry name" value="HTH_MERR_2"/>
    <property type="match status" value="1"/>
</dbReference>
<dbReference type="PROSITE" id="PS00552">
    <property type="entry name" value="HTH_MERR_1"/>
    <property type="match status" value="1"/>
</dbReference>
<gene>
    <name evidence="6" type="ORF">ACFQGD_24125</name>
</gene>
<comment type="caution">
    <text evidence="6">The sequence shown here is derived from an EMBL/GenBank/DDBJ whole genome shotgun (WGS) entry which is preliminary data.</text>
</comment>
<dbReference type="SMART" id="SM00422">
    <property type="entry name" value="HTH_MERR"/>
    <property type="match status" value="1"/>
</dbReference>
<keyword evidence="2" id="KW-0238">DNA-binding</keyword>
<dbReference type="InterPro" id="IPR015358">
    <property type="entry name" value="Tscrpt_reg_MerR_DNA-bd"/>
</dbReference>
<evidence type="ECO:0000259" key="5">
    <source>
        <dbReference type="PROSITE" id="PS50937"/>
    </source>
</evidence>
<dbReference type="PANTHER" id="PTHR30204">
    <property type="entry name" value="REDOX-CYCLING DRUG-SENSING TRANSCRIPTIONAL ACTIVATOR SOXR"/>
    <property type="match status" value="1"/>
</dbReference>
<dbReference type="PRINTS" id="PR00040">
    <property type="entry name" value="HTHMERR"/>
</dbReference>
<dbReference type="InterPro" id="IPR047057">
    <property type="entry name" value="MerR_fam"/>
</dbReference>
<keyword evidence="7" id="KW-1185">Reference proteome</keyword>
<dbReference type="EMBL" id="JBHSXX010000001">
    <property type="protein sequence ID" value="MFC6870229.1"/>
    <property type="molecule type" value="Genomic_DNA"/>
</dbReference>
<dbReference type="InterPro" id="IPR000551">
    <property type="entry name" value="MerR-type_HTH_dom"/>
</dbReference>